<evidence type="ECO:0000313" key="7">
    <source>
        <dbReference type="EMBL" id="GEA51626.1"/>
    </source>
</evidence>
<keyword evidence="8" id="KW-1185">Reference proteome</keyword>
<dbReference type="GO" id="GO:0046872">
    <property type="term" value="F:metal ion binding"/>
    <property type="evidence" value="ECO:0007669"/>
    <property type="project" value="UniProtKB-KW"/>
</dbReference>
<evidence type="ECO:0000259" key="6">
    <source>
        <dbReference type="PROSITE" id="PS51007"/>
    </source>
</evidence>
<dbReference type="SUPFAM" id="SSF46626">
    <property type="entry name" value="Cytochrome c"/>
    <property type="match status" value="1"/>
</dbReference>
<keyword evidence="5" id="KW-0812">Transmembrane</keyword>
<evidence type="ECO:0000256" key="5">
    <source>
        <dbReference type="SAM" id="Phobius"/>
    </source>
</evidence>
<dbReference type="PROSITE" id="PS51007">
    <property type="entry name" value="CYTC"/>
    <property type="match status" value="1"/>
</dbReference>
<dbReference type="InterPro" id="IPR009056">
    <property type="entry name" value="Cyt_c-like_dom"/>
</dbReference>
<dbReference type="Proteomes" id="UP000318717">
    <property type="component" value="Unassembled WGS sequence"/>
</dbReference>
<organism evidence="7 8">
    <name type="scientific">Vibrio inusitatus NBRC 102082</name>
    <dbReference type="NCBI Taxonomy" id="1219070"/>
    <lineage>
        <taxon>Bacteria</taxon>
        <taxon>Pseudomonadati</taxon>
        <taxon>Pseudomonadota</taxon>
        <taxon>Gammaproteobacteria</taxon>
        <taxon>Vibrionales</taxon>
        <taxon>Vibrionaceae</taxon>
        <taxon>Vibrio</taxon>
    </lineage>
</organism>
<dbReference type="NCBIfam" id="NF011055">
    <property type="entry name" value="PRK14487.1"/>
    <property type="match status" value="1"/>
</dbReference>
<proteinExistence type="predicted"/>
<accession>A0A4Y3HWX1</accession>
<feature type="domain" description="Cytochrome c" evidence="6">
    <location>
        <begin position="49"/>
        <end position="194"/>
    </location>
</feature>
<evidence type="ECO:0000256" key="4">
    <source>
        <dbReference type="PROSITE-ProRule" id="PRU00433"/>
    </source>
</evidence>
<dbReference type="InterPro" id="IPR003468">
    <property type="entry name" value="Cyt_c_oxidase_monohaem-su/FixO"/>
</dbReference>
<keyword evidence="5" id="KW-1133">Transmembrane helix</keyword>
<dbReference type="Gene3D" id="1.10.760.10">
    <property type="entry name" value="Cytochrome c-like domain"/>
    <property type="match status" value="1"/>
</dbReference>
<dbReference type="OrthoDB" id="9811395at2"/>
<evidence type="ECO:0000256" key="2">
    <source>
        <dbReference type="ARBA" id="ARBA00022723"/>
    </source>
</evidence>
<keyword evidence="2 4" id="KW-0479">Metal-binding</keyword>
<protein>
    <submittedName>
        <fullName evidence="7">Peptidase S41</fullName>
    </submittedName>
</protein>
<dbReference type="InterPro" id="IPR036909">
    <property type="entry name" value="Cyt_c-like_dom_sf"/>
</dbReference>
<evidence type="ECO:0000256" key="1">
    <source>
        <dbReference type="ARBA" id="ARBA00022617"/>
    </source>
</evidence>
<dbReference type="Pfam" id="PF02433">
    <property type="entry name" value="FixO"/>
    <property type="match status" value="1"/>
</dbReference>
<evidence type="ECO:0000256" key="3">
    <source>
        <dbReference type="ARBA" id="ARBA00023004"/>
    </source>
</evidence>
<dbReference type="RefSeq" id="WP_141346108.1">
    <property type="nucleotide sequence ID" value="NZ_BJLF01000011.1"/>
</dbReference>
<gene>
    <name evidence="7" type="ORF">VIN01S_24300</name>
</gene>
<dbReference type="GO" id="GO:0009055">
    <property type="term" value="F:electron transfer activity"/>
    <property type="evidence" value="ECO:0007669"/>
    <property type="project" value="InterPro"/>
</dbReference>
<feature type="transmembrane region" description="Helical" evidence="5">
    <location>
        <begin position="9"/>
        <end position="33"/>
    </location>
</feature>
<dbReference type="AlphaFoldDB" id="A0A4Y3HWX1"/>
<dbReference type="EMBL" id="BJLF01000011">
    <property type="protein sequence ID" value="GEA51626.1"/>
    <property type="molecule type" value="Genomic_DNA"/>
</dbReference>
<keyword evidence="1 4" id="KW-0349">Heme</keyword>
<evidence type="ECO:0000313" key="8">
    <source>
        <dbReference type="Proteomes" id="UP000318717"/>
    </source>
</evidence>
<name>A0A4Y3HWX1_9VIBR</name>
<keyword evidence="3 4" id="KW-0408">Iron</keyword>
<keyword evidence="5" id="KW-0472">Membrane</keyword>
<comment type="caution">
    <text evidence="7">The sequence shown here is derived from an EMBL/GenBank/DDBJ whole genome shotgun (WGS) entry which is preliminary data.</text>
</comment>
<sequence>MTFNFTKSVVAFVIVSFGVAAFSFVVWVLPGFFVTPHLATISDAKPYSPLELEGRDVYMSQGCHVCHTQMVRNLEAERLRYGRPNKMEDDIYEHTFLWGSSRIGPDLTNIGLKYTEDWQIQHLKDPQSLVPESIMPPFKWLFEQPLDSAITAKKMQALRKLGVPYHDDEIANAAQEVKGKTKGDALVAYLMSLGVDTHKNKKDLQ</sequence>
<dbReference type="GO" id="GO:0020037">
    <property type="term" value="F:heme binding"/>
    <property type="evidence" value="ECO:0007669"/>
    <property type="project" value="InterPro"/>
</dbReference>
<reference evidence="7 8" key="1">
    <citation type="submission" date="2019-06" db="EMBL/GenBank/DDBJ databases">
        <title>Whole genome shotgun sequence of Vibrio inusitatus NBRC 102082.</title>
        <authorList>
            <person name="Hosoyama A."/>
            <person name="Uohara A."/>
            <person name="Ohji S."/>
            <person name="Ichikawa N."/>
        </authorList>
    </citation>
    <scope>NUCLEOTIDE SEQUENCE [LARGE SCALE GENOMIC DNA]</scope>
    <source>
        <strain evidence="7 8">NBRC 102082</strain>
    </source>
</reference>